<dbReference type="PROSITE" id="PS00164">
    <property type="entry name" value="ENOLASE"/>
    <property type="match status" value="1"/>
</dbReference>
<feature type="active site" description="Proton acceptor" evidence="9 10">
    <location>
        <position position="340"/>
    </location>
</feature>
<comment type="similarity">
    <text evidence="2 9">Belongs to the enolase family.</text>
</comment>
<feature type="binding site" evidence="9">
    <location>
        <position position="369"/>
    </location>
    <ligand>
        <name>(2R)-2-phosphoglycerate</name>
        <dbReference type="ChEBI" id="CHEBI:58289"/>
    </ligand>
</feature>
<dbReference type="GO" id="GO:0006096">
    <property type="term" value="P:glycolytic process"/>
    <property type="evidence" value="ECO:0007669"/>
    <property type="project" value="UniProtKB-UniRule"/>
</dbReference>
<dbReference type="InterPro" id="IPR020811">
    <property type="entry name" value="Enolase_N"/>
</dbReference>
<dbReference type="SMART" id="SM01192">
    <property type="entry name" value="Enolase_C"/>
    <property type="match status" value="1"/>
</dbReference>
<feature type="domain" description="Enolase N-terminal" evidence="14">
    <location>
        <begin position="4"/>
        <end position="134"/>
    </location>
</feature>
<dbReference type="InterPro" id="IPR020810">
    <property type="entry name" value="Enolase_C"/>
</dbReference>
<feature type="binding site" evidence="11">
    <location>
        <position position="391"/>
    </location>
    <ligand>
        <name>substrate</name>
    </ligand>
</feature>
<dbReference type="PANTHER" id="PTHR11902">
    <property type="entry name" value="ENOLASE"/>
    <property type="match status" value="1"/>
</dbReference>
<feature type="binding site" evidence="9 12">
    <location>
        <position position="315"/>
    </location>
    <ligand>
        <name>Mg(2+)</name>
        <dbReference type="ChEBI" id="CHEBI:18420"/>
    </ligand>
</feature>
<dbReference type="GO" id="GO:0009986">
    <property type="term" value="C:cell surface"/>
    <property type="evidence" value="ECO:0007669"/>
    <property type="project" value="UniProtKB-SubCell"/>
</dbReference>
<comment type="subcellular location">
    <subcellularLocation>
        <location evidence="9">Cytoplasm</location>
    </subcellularLocation>
    <subcellularLocation>
        <location evidence="9">Secreted</location>
    </subcellularLocation>
    <subcellularLocation>
        <location evidence="9">Cell surface</location>
    </subcellularLocation>
    <text evidence="9">Fractions of enolase are present in both the cytoplasm and on the cell surface.</text>
</comment>
<dbReference type="NCBIfam" id="TIGR01060">
    <property type="entry name" value="eno"/>
    <property type="match status" value="1"/>
</dbReference>
<feature type="binding site" evidence="9">
    <location>
        <position position="168"/>
    </location>
    <ligand>
        <name>(2R)-2-phosphoglycerate</name>
        <dbReference type="ChEBI" id="CHEBI:58289"/>
    </ligand>
</feature>
<dbReference type="Proteomes" id="UP000034213">
    <property type="component" value="Unassembled WGS sequence"/>
</dbReference>
<evidence type="ECO:0000256" key="12">
    <source>
        <dbReference type="PIRSR" id="PIRSR001400-3"/>
    </source>
</evidence>
<feature type="binding site" evidence="11">
    <location>
        <begin position="367"/>
        <end position="370"/>
    </location>
    <ligand>
        <name>substrate</name>
    </ligand>
</feature>
<keyword evidence="9" id="KW-0963">Cytoplasm</keyword>
<dbReference type="HAMAP" id="MF_00318">
    <property type="entry name" value="Enolase"/>
    <property type="match status" value="1"/>
</dbReference>
<dbReference type="GO" id="GO:0004634">
    <property type="term" value="F:phosphopyruvate hydratase activity"/>
    <property type="evidence" value="ECO:0007669"/>
    <property type="project" value="UniProtKB-UniRule"/>
</dbReference>
<dbReference type="Pfam" id="PF00113">
    <property type="entry name" value="Enolase_C"/>
    <property type="match status" value="1"/>
</dbReference>
<evidence type="ECO:0000256" key="2">
    <source>
        <dbReference type="ARBA" id="ARBA00009604"/>
    </source>
</evidence>
<comment type="function">
    <text evidence="9">Catalyzes the reversible conversion of 2-phosphoglycerate (2-PG) into phosphoenolpyruvate (PEP). It is essential for the degradation of carbohydrates via glycolysis.</text>
</comment>
<evidence type="ECO:0000256" key="10">
    <source>
        <dbReference type="PIRSR" id="PIRSR001400-1"/>
    </source>
</evidence>
<dbReference type="Gene3D" id="3.20.20.120">
    <property type="entry name" value="Enolase-like C-terminal domain"/>
    <property type="match status" value="1"/>
</dbReference>
<reference evidence="15 16" key="1">
    <citation type="journal article" date="2015" name="Nature">
        <title>rRNA introns, odd ribosomes, and small enigmatic genomes across a large radiation of phyla.</title>
        <authorList>
            <person name="Brown C.T."/>
            <person name="Hug L.A."/>
            <person name="Thomas B.C."/>
            <person name="Sharon I."/>
            <person name="Castelle C.J."/>
            <person name="Singh A."/>
            <person name="Wilkins M.J."/>
            <person name="Williams K.H."/>
            <person name="Banfield J.F."/>
        </authorList>
    </citation>
    <scope>NUCLEOTIDE SEQUENCE [LARGE SCALE GENOMIC DNA]</scope>
</reference>
<feature type="domain" description="Enolase C-terminal TIM barrel" evidence="13">
    <location>
        <begin position="144"/>
        <end position="416"/>
    </location>
</feature>
<evidence type="ECO:0000256" key="9">
    <source>
        <dbReference type="HAMAP-Rule" id="MF_00318"/>
    </source>
</evidence>
<dbReference type="SMART" id="SM01193">
    <property type="entry name" value="Enolase_N"/>
    <property type="match status" value="1"/>
</dbReference>
<feature type="binding site" evidence="9">
    <location>
        <position position="340"/>
    </location>
    <ligand>
        <name>(2R)-2-phosphoglycerate</name>
        <dbReference type="ChEBI" id="CHEBI:58289"/>
    </ligand>
</feature>
<organism evidence="15 16">
    <name type="scientific">Candidatus Beckwithbacteria bacterium GW2011_GWA2_43_10</name>
    <dbReference type="NCBI Taxonomy" id="1618369"/>
    <lineage>
        <taxon>Bacteria</taxon>
        <taxon>Candidatus Beckwithiibacteriota</taxon>
    </lineage>
</organism>
<dbReference type="EC" id="4.2.1.11" evidence="3 9"/>
<evidence type="ECO:0000313" key="15">
    <source>
        <dbReference type="EMBL" id="KKS80406.1"/>
    </source>
</evidence>
<evidence type="ECO:0000259" key="13">
    <source>
        <dbReference type="SMART" id="SM01192"/>
    </source>
</evidence>
<dbReference type="UniPathway" id="UPA00109">
    <property type="reaction ID" value="UER00187"/>
</dbReference>
<evidence type="ECO:0000313" key="16">
    <source>
        <dbReference type="Proteomes" id="UP000034213"/>
    </source>
</evidence>
<feature type="binding site" evidence="11">
    <location>
        <position position="315"/>
    </location>
    <ligand>
        <name>substrate</name>
    </ligand>
</feature>
<keyword evidence="8 9" id="KW-0456">Lyase</keyword>
<feature type="binding site" evidence="11">
    <location>
        <position position="169"/>
    </location>
    <ligand>
        <name>substrate</name>
    </ligand>
</feature>
<dbReference type="Pfam" id="PF03952">
    <property type="entry name" value="Enolase_N"/>
    <property type="match status" value="1"/>
</dbReference>
<dbReference type="SUPFAM" id="SSF51604">
    <property type="entry name" value="Enolase C-terminal domain-like"/>
    <property type="match status" value="1"/>
</dbReference>
<comment type="catalytic activity">
    <reaction evidence="9">
        <text>(2R)-2-phosphoglycerate = phosphoenolpyruvate + H2O</text>
        <dbReference type="Rhea" id="RHEA:10164"/>
        <dbReference type="ChEBI" id="CHEBI:15377"/>
        <dbReference type="ChEBI" id="CHEBI:58289"/>
        <dbReference type="ChEBI" id="CHEBI:58702"/>
        <dbReference type="EC" id="4.2.1.11"/>
    </reaction>
</comment>
<dbReference type="SFLD" id="SFLDG00178">
    <property type="entry name" value="enolase"/>
    <property type="match status" value="1"/>
</dbReference>
<dbReference type="CDD" id="cd03313">
    <property type="entry name" value="enolase"/>
    <property type="match status" value="1"/>
</dbReference>
<feature type="active site" description="Proton donor" evidence="9 10">
    <location>
        <position position="210"/>
    </location>
</feature>
<protein>
    <recommendedName>
        <fullName evidence="4 9">Enolase</fullName>
        <ecNumber evidence="3 9">4.2.1.11</ecNumber>
    </recommendedName>
    <alternativeName>
        <fullName evidence="9">2-phospho-D-glycerate hydro-lyase</fullName>
    </alternativeName>
    <alternativeName>
        <fullName evidence="9">2-phosphoglycerate dehydratase</fullName>
    </alternativeName>
</protein>
<dbReference type="PANTHER" id="PTHR11902:SF1">
    <property type="entry name" value="ENOLASE"/>
    <property type="match status" value="1"/>
</dbReference>
<keyword evidence="5 9" id="KW-0964">Secreted</keyword>
<feature type="binding site" evidence="9">
    <location>
        <position position="391"/>
    </location>
    <ligand>
        <name>(2R)-2-phosphoglycerate</name>
        <dbReference type="ChEBI" id="CHEBI:58289"/>
    </ligand>
</feature>
<feature type="binding site" evidence="9 12">
    <location>
        <position position="247"/>
    </location>
    <ligand>
        <name>Mg(2+)</name>
        <dbReference type="ChEBI" id="CHEBI:18420"/>
    </ligand>
</feature>
<accession>A0A0G1EBG8</accession>
<evidence type="ECO:0000256" key="7">
    <source>
        <dbReference type="ARBA" id="ARBA00023152"/>
    </source>
</evidence>
<evidence type="ECO:0000256" key="4">
    <source>
        <dbReference type="ARBA" id="ARBA00017068"/>
    </source>
</evidence>
<dbReference type="InterPro" id="IPR020809">
    <property type="entry name" value="Enolase_CS"/>
</dbReference>
<evidence type="ECO:0000256" key="8">
    <source>
        <dbReference type="ARBA" id="ARBA00023239"/>
    </source>
</evidence>
<evidence type="ECO:0000256" key="5">
    <source>
        <dbReference type="ARBA" id="ARBA00022525"/>
    </source>
</evidence>
<feature type="binding site" evidence="9">
    <location>
        <position position="370"/>
    </location>
    <ligand>
        <name>(2R)-2-phosphoglycerate</name>
        <dbReference type="ChEBI" id="CHEBI:58289"/>
    </ligand>
</feature>
<keyword evidence="9 12" id="KW-0479">Metal-binding</keyword>
<dbReference type="GO" id="GO:0000015">
    <property type="term" value="C:phosphopyruvate hydratase complex"/>
    <property type="evidence" value="ECO:0007669"/>
    <property type="project" value="InterPro"/>
</dbReference>
<dbReference type="EMBL" id="LCEW01000007">
    <property type="protein sequence ID" value="KKS80406.1"/>
    <property type="molecule type" value="Genomic_DNA"/>
</dbReference>
<feature type="binding site" evidence="11">
    <location>
        <position position="288"/>
    </location>
    <ligand>
        <name>substrate</name>
    </ligand>
</feature>
<keyword evidence="7 9" id="KW-0324">Glycolysis</keyword>
<evidence type="ECO:0000256" key="6">
    <source>
        <dbReference type="ARBA" id="ARBA00022842"/>
    </source>
</evidence>
<evidence type="ECO:0000256" key="11">
    <source>
        <dbReference type="PIRSR" id="PIRSR001400-2"/>
    </source>
</evidence>
<dbReference type="Gene3D" id="3.30.390.10">
    <property type="entry name" value="Enolase-like, N-terminal domain"/>
    <property type="match status" value="1"/>
</dbReference>
<dbReference type="SFLD" id="SFLDS00001">
    <property type="entry name" value="Enolase"/>
    <property type="match status" value="1"/>
</dbReference>
<dbReference type="InterPro" id="IPR036849">
    <property type="entry name" value="Enolase-like_C_sf"/>
</dbReference>
<sequence length="416" mass="45535">MTKIKKIRAMEILDSRGLPTVKTRVYLDGGAYGEASVPSGASTGTHEALELRDGDKQRYGGKGVLQAVDNVNAAASELLTGQEVENQEKIDKMMLELDGTENKSKLGANAILSVSLACARAGAKSGGLELYQYLRQKFWPKIKDWLLPVPMMNVLNGGKHAPGSVDLQEFMIMPVHGGSFRESLRMGAEVYQALKKILLDRGLAVGVGDEGGFMPKFINHETVLQILMAAIQAAGYEPGKQVRLALDPAASEFFKEGKYQLEGKSLTSKEMVEMYVDWVNRYPIVSIEDGLAEDDWAGFKLMTEKLGNKIQIVGDDLYVTNIKRLERGIKEKATNAILIKLNQIGTLTETVQAIKLARVNKMAAVVSHRSGETEDSFIADLAVASNCGQIKAGAPCRSERVAKYNRLLEIEKEVLV</sequence>
<name>A0A0G1EBG8_9BACT</name>
<comment type="caution">
    <text evidence="15">The sequence shown here is derived from an EMBL/GenBank/DDBJ whole genome shotgun (WGS) entry which is preliminary data.</text>
</comment>
<dbReference type="PATRIC" id="fig|1618369.3.peg.158"/>
<dbReference type="AlphaFoldDB" id="A0A0G1EBG8"/>
<dbReference type="PIRSF" id="PIRSF001400">
    <property type="entry name" value="Enolase"/>
    <property type="match status" value="1"/>
</dbReference>
<feature type="binding site" evidence="11">
    <location>
        <position position="160"/>
    </location>
    <ligand>
        <name>substrate</name>
    </ligand>
</feature>
<dbReference type="PRINTS" id="PR00148">
    <property type="entry name" value="ENOLASE"/>
</dbReference>
<dbReference type="FunFam" id="3.30.390.10:FF:000001">
    <property type="entry name" value="Enolase"/>
    <property type="match status" value="1"/>
</dbReference>
<evidence type="ECO:0000259" key="14">
    <source>
        <dbReference type="SMART" id="SM01193"/>
    </source>
</evidence>
<evidence type="ECO:0000256" key="3">
    <source>
        <dbReference type="ARBA" id="ARBA00012058"/>
    </source>
</evidence>
<dbReference type="InterPro" id="IPR029017">
    <property type="entry name" value="Enolase-like_N"/>
</dbReference>
<dbReference type="GO" id="GO:0000287">
    <property type="term" value="F:magnesium ion binding"/>
    <property type="evidence" value="ECO:0007669"/>
    <property type="project" value="UniProtKB-UniRule"/>
</dbReference>
<dbReference type="SFLD" id="SFLDF00002">
    <property type="entry name" value="enolase"/>
    <property type="match status" value="1"/>
</dbReference>
<comment type="pathway">
    <text evidence="1 9">Carbohydrate degradation; glycolysis; pyruvate from D-glyceraldehyde 3-phosphate: step 4/5.</text>
</comment>
<evidence type="ECO:0000256" key="1">
    <source>
        <dbReference type="ARBA" id="ARBA00005031"/>
    </source>
</evidence>
<gene>
    <name evidence="9" type="primary">eno</name>
    <name evidence="15" type="ORF">UV54_C0007G0015</name>
</gene>
<keyword evidence="6 9" id="KW-0460">Magnesium</keyword>
<dbReference type="InterPro" id="IPR000941">
    <property type="entry name" value="Enolase"/>
</dbReference>
<proteinExistence type="inferred from homology"/>
<feature type="binding site" evidence="9 12">
    <location>
        <position position="288"/>
    </location>
    <ligand>
        <name>Mg(2+)</name>
        <dbReference type="ChEBI" id="CHEBI:18420"/>
    </ligand>
</feature>
<dbReference type="GO" id="GO:0005576">
    <property type="term" value="C:extracellular region"/>
    <property type="evidence" value="ECO:0007669"/>
    <property type="project" value="UniProtKB-SubCell"/>
</dbReference>
<comment type="cofactor">
    <cofactor evidence="12">
        <name>Mg(2+)</name>
        <dbReference type="ChEBI" id="CHEBI:18420"/>
    </cofactor>
    <text evidence="12">Mg(2+) is required for catalysis and for stabilizing the dimer.</text>
</comment>
<dbReference type="SUPFAM" id="SSF54826">
    <property type="entry name" value="Enolase N-terminal domain-like"/>
    <property type="match status" value="1"/>
</dbReference>
<dbReference type="STRING" id="1618369.UV54_C0007G0015"/>
<comment type="cofactor">
    <cofactor evidence="9">
        <name>Mg(2+)</name>
        <dbReference type="ChEBI" id="CHEBI:18420"/>
    </cofactor>
    <text evidence="9">Binds a second Mg(2+) ion via substrate during catalysis.</text>
</comment>